<feature type="transmembrane region" description="Helical" evidence="1">
    <location>
        <begin position="157"/>
        <end position="176"/>
    </location>
</feature>
<protein>
    <submittedName>
        <fullName evidence="2">Uncharacterized protein</fullName>
    </submittedName>
</protein>
<feature type="transmembrane region" description="Helical" evidence="1">
    <location>
        <begin position="119"/>
        <end position="150"/>
    </location>
</feature>
<feature type="transmembrane region" description="Helical" evidence="1">
    <location>
        <begin position="182"/>
        <end position="200"/>
    </location>
</feature>
<feature type="transmembrane region" description="Helical" evidence="1">
    <location>
        <begin position="305"/>
        <end position="327"/>
    </location>
</feature>
<dbReference type="RefSeq" id="WP_277361860.1">
    <property type="nucleotide sequence ID" value="NZ_JAANXN010000002.1"/>
</dbReference>
<keyword evidence="1" id="KW-0472">Membrane</keyword>
<feature type="transmembrane region" description="Helical" evidence="1">
    <location>
        <begin position="76"/>
        <end position="99"/>
    </location>
</feature>
<feature type="transmembrane region" description="Helical" evidence="1">
    <location>
        <begin position="273"/>
        <end position="293"/>
    </location>
</feature>
<keyword evidence="1" id="KW-0812">Transmembrane</keyword>
<dbReference type="Proteomes" id="UP001215461">
    <property type="component" value="Unassembled WGS sequence"/>
</dbReference>
<evidence type="ECO:0000313" key="2">
    <source>
        <dbReference type="EMBL" id="MDF8370313.1"/>
    </source>
</evidence>
<evidence type="ECO:0000256" key="1">
    <source>
        <dbReference type="SAM" id="Phobius"/>
    </source>
</evidence>
<proteinExistence type="predicted"/>
<dbReference type="AlphaFoldDB" id="A0ABD4XGQ3"/>
<feature type="transmembrane region" description="Helical" evidence="1">
    <location>
        <begin position="34"/>
        <end position="55"/>
    </location>
</feature>
<name>A0ABD4XGQ3_WEIPA</name>
<dbReference type="EMBL" id="JAANXN010000002">
    <property type="protein sequence ID" value="MDF8370313.1"/>
    <property type="molecule type" value="Genomic_DNA"/>
</dbReference>
<feature type="transmembrane region" description="Helical" evidence="1">
    <location>
        <begin position="12"/>
        <end position="28"/>
    </location>
</feature>
<comment type="caution">
    <text evidence="2">The sequence shown here is derived from an EMBL/GenBank/DDBJ whole genome shotgun (WGS) entry which is preliminary data.</text>
</comment>
<feature type="transmembrane region" description="Helical" evidence="1">
    <location>
        <begin position="238"/>
        <end position="261"/>
    </location>
</feature>
<evidence type="ECO:0000313" key="3">
    <source>
        <dbReference type="Proteomes" id="UP001215461"/>
    </source>
</evidence>
<keyword evidence="1" id="KW-1133">Transmembrane helix</keyword>
<reference evidence="2 3" key="1">
    <citation type="submission" date="2020-03" db="EMBL/GenBank/DDBJ databases">
        <title>Comparative genomics of Weissella paramesenteroides.</title>
        <authorList>
            <person name="Kant R."/>
            <person name="Takala T."/>
            <person name="Saris P."/>
        </authorList>
    </citation>
    <scope>NUCLEOTIDE SEQUENCE [LARGE SCALE GENOMIC DNA]</scope>
    <source>
        <strain evidence="2 3">SJ27-4</strain>
    </source>
</reference>
<feature type="transmembrane region" description="Helical" evidence="1">
    <location>
        <begin position="212"/>
        <end position="232"/>
    </location>
</feature>
<gene>
    <name evidence="2" type="ORF">G9403_01395</name>
</gene>
<organism evidence="2 3">
    <name type="scientific">Weissella paramesenteroides</name>
    <name type="common">Leuconostoc paramesenteroides</name>
    <dbReference type="NCBI Taxonomy" id="1249"/>
    <lineage>
        <taxon>Bacteria</taxon>
        <taxon>Bacillati</taxon>
        <taxon>Bacillota</taxon>
        <taxon>Bacilli</taxon>
        <taxon>Lactobacillales</taxon>
        <taxon>Lactobacillaceae</taxon>
        <taxon>Weissella</taxon>
    </lineage>
</organism>
<accession>A0ABD4XGQ3</accession>
<sequence length="346" mass="38564">MVMNNKDRTIQILSSFSFMMLIFISIINPQNHSILYHFFTWLTWPTIFFIAGYSIDVNLKIGQSIFLAVKRYLVPYLSAGLLMIVMNKVVQLLQLSTWLNTPFPAMRTGLKALLYGNGSPVVTIFGFFDTGIGLLWLLIALFTGTLLMIFISKIKKMFWAVLIIILLGRLGFYLATFIQIPWSLESALIALPFMLFGVYYQKLDNWSAGPATVLAALIVDLTMSASTGLDMIVAYTPFWILGTLTGLISLAGVIVVASSLIKNSALTNLFAKIGSYLSLNLVVFIFINTMIPINNYIGGLLPTGMLSFIIIWLIMLIISTVIKFGLVKILKTFSGQKGELDEKVFK</sequence>